<dbReference type="EMBL" id="CATQJL010000305">
    <property type="protein sequence ID" value="CAJ0604060.1"/>
    <property type="molecule type" value="Genomic_DNA"/>
</dbReference>
<organism evidence="2 3">
    <name type="scientific">Cylicocyclus nassatus</name>
    <name type="common">Nematode worm</name>
    <dbReference type="NCBI Taxonomy" id="53992"/>
    <lineage>
        <taxon>Eukaryota</taxon>
        <taxon>Metazoa</taxon>
        <taxon>Ecdysozoa</taxon>
        <taxon>Nematoda</taxon>
        <taxon>Chromadorea</taxon>
        <taxon>Rhabditida</taxon>
        <taxon>Rhabditina</taxon>
        <taxon>Rhabditomorpha</taxon>
        <taxon>Strongyloidea</taxon>
        <taxon>Strongylidae</taxon>
        <taxon>Cylicocyclus</taxon>
    </lineage>
</organism>
<protein>
    <submittedName>
        <fullName evidence="2">Uncharacterized protein</fullName>
    </submittedName>
</protein>
<dbReference type="AlphaFoldDB" id="A0AA36H4Q4"/>
<comment type="caution">
    <text evidence="2">The sequence shown here is derived from an EMBL/GenBank/DDBJ whole genome shotgun (WGS) entry which is preliminary data.</text>
</comment>
<sequence>MGNWFQARMSPGLTFVLQVLMVGVIVLDIVLGIVGIVIFAVQSKKLSKKLRLRPGGSRPKEGEAEEVALVGPEEEEDPVFGFVGMPRNQPRKGKDCPKFVIIPPAVPRKIKKRTQIMREQGAAAT</sequence>
<accession>A0AA36H4Q4</accession>
<evidence type="ECO:0000256" key="1">
    <source>
        <dbReference type="SAM" id="Phobius"/>
    </source>
</evidence>
<evidence type="ECO:0000313" key="2">
    <source>
        <dbReference type="EMBL" id="CAJ0604060.1"/>
    </source>
</evidence>
<keyword evidence="1" id="KW-0812">Transmembrane</keyword>
<reference evidence="2" key="1">
    <citation type="submission" date="2023-07" db="EMBL/GenBank/DDBJ databases">
        <authorList>
            <consortium name="CYATHOMIX"/>
        </authorList>
    </citation>
    <scope>NUCLEOTIDE SEQUENCE</scope>
    <source>
        <strain evidence="2">N/A</strain>
    </source>
</reference>
<name>A0AA36H4Q4_CYLNA</name>
<evidence type="ECO:0000313" key="3">
    <source>
        <dbReference type="Proteomes" id="UP001176961"/>
    </source>
</evidence>
<gene>
    <name evidence="2" type="ORF">CYNAS_LOCUS16043</name>
</gene>
<feature type="transmembrane region" description="Helical" evidence="1">
    <location>
        <begin position="15"/>
        <end position="41"/>
    </location>
</feature>
<keyword evidence="1" id="KW-1133">Transmembrane helix</keyword>
<keyword evidence="3" id="KW-1185">Reference proteome</keyword>
<dbReference type="Proteomes" id="UP001176961">
    <property type="component" value="Unassembled WGS sequence"/>
</dbReference>
<keyword evidence="1" id="KW-0472">Membrane</keyword>
<proteinExistence type="predicted"/>